<sequence>MADTHTASVDEANAARLPLGYRDQCSALLIPLNKCRKETLYAPWKCEDERANTTSKLHLNPAPFLNNTSESILTMPFGLNSFIRRQRELSQLKKAKAEADE</sequence>
<dbReference type="GO" id="GO:0005743">
    <property type="term" value="C:mitochondrial inner membrane"/>
    <property type="evidence" value="ECO:0007669"/>
    <property type="project" value="UniProtKB-SubCell"/>
</dbReference>
<evidence type="ECO:0000256" key="8">
    <source>
        <dbReference type="ARBA" id="ARBA00022792"/>
    </source>
</evidence>
<evidence type="ECO:0000256" key="4">
    <source>
        <dbReference type="ARBA" id="ARBA00008006"/>
    </source>
</evidence>
<evidence type="ECO:0000256" key="10">
    <source>
        <dbReference type="ARBA" id="ARBA00023128"/>
    </source>
</evidence>
<evidence type="ECO:0000313" key="14">
    <source>
        <dbReference type="Proteomes" id="UP000019462"/>
    </source>
</evidence>
<evidence type="ECO:0000256" key="9">
    <source>
        <dbReference type="ARBA" id="ARBA00022982"/>
    </source>
</evidence>
<evidence type="ECO:0000256" key="7">
    <source>
        <dbReference type="ARBA" id="ARBA00022660"/>
    </source>
</evidence>
<dbReference type="OrthoDB" id="268414at2759"/>
<evidence type="ECO:0000256" key="2">
    <source>
        <dbReference type="ARBA" id="ARBA00004569"/>
    </source>
</evidence>
<evidence type="ECO:0000256" key="3">
    <source>
        <dbReference type="ARBA" id="ARBA00004637"/>
    </source>
</evidence>
<evidence type="ECO:0000256" key="6">
    <source>
        <dbReference type="ARBA" id="ARBA00022448"/>
    </source>
</evidence>
<evidence type="ECO:0000313" key="13">
    <source>
        <dbReference type="EMBL" id="ETS59727.1"/>
    </source>
</evidence>
<keyword evidence="11" id="KW-0472">Membrane</keyword>
<proteinExistence type="inferred from homology"/>
<dbReference type="GO" id="GO:0005758">
    <property type="term" value="C:mitochondrial intermembrane space"/>
    <property type="evidence" value="ECO:0007669"/>
    <property type="project" value="UniProtKB-SubCell"/>
</dbReference>
<dbReference type="HOGENOM" id="CLU_154847_3_0_1"/>
<comment type="caution">
    <text evidence="13">The sequence shown here is derived from an EMBL/GenBank/DDBJ whole genome shotgun (WGS) entry which is preliminary data.</text>
</comment>
<name>W3VG29_MOEAP</name>
<evidence type="ECO:0000256" key="11">
    <source>
        <dbReference type="ARBA" id="ARBA00023136"/>
    </source>
</evidence>
<keyword evidence="14" id="KW-1185">Reference proteome</keyword>
<evidence type="ECO:0000256" key="12">
    <source>
        <dbReference type="ARBA" id="ARBA00023157"/>
    </source>
</evidence>
<accession>W3VG29</accession>
<keyword evidence="10" id="KW-0496">Mitochondrion</keyword>
<comment type="similarity">
    <text evidence="4">Belongs to the complex I NDUFB7 subunit family.</text>
</comment>
<keyword evidence="9" id="KW-0249">Electron transport</keyword>
<dbReference type="Proteomes" id="UP000019462">
    <property type="component" value="Unassembled WGS sequence"/>
</dbReference>
<reference evidence="13 14" key="1">
    <citation type="journal article" date="2014" name="Genome Announc.">
        <title>Genome sequence of the basidiomycetous fungus Pseudozyma aphidis DSM70725, an efficient producer of biosurfactant mannosylerythritol lipids.</title>
        <authorList>
            <person name="Lorenz S."/>
            <person name="Guenther M."/>
            <person name="Grumaz C."/>
            <person name="Rupp S."/>
            <person name="Zibek S."/>
            <person name="Sohn K."/>
        </authorList>
    </citation>
    <scope>NUCLEOTIDE SEQUENCE [LARGE SCALE GENOMIC DNA]</scope>
    <source>
        <strain evidence="14">ATCC 32657 / CBS 517.83 / DSM 70725 / JCM 10318 / NBRC 10182 / NRRL Y-7954 / St-0401</strain>
    </source>
</reference>
<keyword evidence="7" id="KW-0679">Respiratory chain</keyword>
<keyword evidence="12" id="KW-1015">Disulfide bond</keyword>
<comment type="function">
    <text evidence="1">Accessory subunit of the mitochondrial membrane respiratory chain NADH dehydrogenase (Complex I), that is believed not to be involved in catalysis. Complex I functions in the transfer of electrons from NADH to the respiratory chain. The immediate electron acceptor for the enzyme is believed to be ubiquinone.</text>
</comment>
<protein>
    <recommendedName>
        <fullName evidence="5">NADH dehydrogenase [ubiquinone] 1 beta subcomplex subunit 7</fullName>
    </recommendedName>
</protein>
<dbReference type="InterPro" id="IPR008698">
    <property type="entry name" value="NDUB7"/>
</dbReference>
<dbReference type="EMBL" id="AWNI01000041">
    <property type="protein sequence ID" value="ETS59727.1"/>
    <property type="molecule type" value="Genomic_DNA"/>
</dbReference>
<dbReference type="PANTHER" id="PTHR20900:SF0">
    <property type="entry name" value="NADH DEHYDROGENASE [UBIQUINONE] 1 BETA SUBCOMPLEX SUBUNIT 7"/>
    <property type="match status" value="1"/>
</dbReference>
<dbReference type="PANTHER" id="PTHR20900">
    <property type="entry name" value="NADH:UBIQUINONE OXIDOREDUCTASE B18-LIKE SUBUNIT"/>
    <property type="match status" value="1"/>
</dbReference>
<keyword evidence="8" id="KW-0999">Mitochondrion inner membrane</keyword>
<comment type="subcellular location">
    <subcellularLocation>
        <location evidence="3">Mitochondrion inner membrane</location>
        <topology evidence="3">Peripheral membrane protein</topology>
    </subcellularLocation>
    <subcellularLocation>
        <location evidence="2">Mitochondrion intermembrane space</location>
    </subcellularLocation>
</comment>
<keyword evidence="6" id="KW-0813">Transport</keyword>
<evidence type="ECO:0000256" key="1">
    <source>
        <dbReference type="ARBA" id="ARBA00003195"/>
    </source>
</evidence>
<dbReference type="Pfam" id="PF05676">
    <property type="entry name" value="NDUF_B7"/>
    <property type="match status" value="1"/>
</dbReference>
<dbReference type="AlphaFoldDB" id="W3VG29"/>
<evidence type="ECO:0000256" key="5">
    <source>
        <dbReference type="ARBA" id="ARBA00018677"/>
    </source>
</evidence>
<organism evidence="13 14">
    <name type="scientific">Moesziomyces aphidis</name>
    <name type="common">Pseudozyma aphidis</name>
    <dbReference type="NCBI Taxonomy" id="84754"/>
    <lineage>
        <taxon>Eukaryota</taxon>
        <taxon>Fungi</taxon>
        <taxon>Dikarya</taxon>
        <taxon>Basidiomycota</taxon>
        <taxon>Ustilaginomycotina</taxon>
        <taxon>Ustilaginomycetes</taxon>
        <taxon>Ustilaginales</taxon>
        <taxon>Ustilaginaceae</taxon>
        <taxon>Moesziomyces</taxon>
    </lineage>
</organism>
<gene>
    <name evidence="13" type="ORF">PaG_06249</name>
</gene>